<evidence type="ECO:0000313" key="2">
    <source>
        <dbReference type="EMBL" id="OXA43699.1"/>
    </source>
</evidence>
<protein>
    <submittedName>
        <fullName evidence="2">Uncharacterized protein</fullName>
    </submittedName>
</protein>
<proteinExistence type="predicted"/>
<gene>
    <name evidence="2" type="ORF">Fcan01_21624</name>
</gene>
<dbReference type="AlphaFoldDB" id="A0A226DEV0"/>
<evidence type="ECO:0000256" key="1">
    <source>
        <dbReference type="SAM" id="MobiDB-lite"/>
    </source>
</evidence>
<feature type="compositionally biased region" description="Basic and acidic residues" evidence="1">
    <location>
        <begin position="247"/>
        <end position="258"/>
    </location>
</feature>
<feature type="region of interest" description="Disordered" evidence="1">
    <location>
        <begin position="1"/>
        <end position="22"/>
    </location>
</feature>
<dbReference type="EMBL" id="LNIX01000021">
    <property type="protein sequence ID" value="OXA43699.1"/>
    <property type="molecule type" value="Genomic_DNA"/>
</dbReference>
<sequence length="258" mass="29066">MSIHTRRIFSPTHSKNPFGSKFEPISRNEGGKNLGLNIYDLDPISFNSLSLPCLPDSLTELTRAGSNVLISISKIVIIPLCFTWCHQFRENALSKADGYLAAKVRKGTKSKHYTSHPPTFLLLRRRIGNECIEKLLPDFFYHERKEELLSLLSRRPDFYGGESGLHLNTRGREKSRSLEQNPHPVLDLVLLLVLLLLAGLVYLSSHPVSSHYTSSSAKGNLHSIRIMHILAPTTTTTTTPLLPTNLHHHEEESRFADL</sequence>
<accession>A0A226DEV0</accession>
<organism evidence="2 3">
    <name type="scientific">Folsomia candida</name>
    <name type="common">Springtail</name>
    <dbReference type="NCBI Taxonomy" id="158441"/>
    <lineage>
        <taxon>Eukaryota</taxon>
        <taxon>Metazoa</taxon>
        <taxon>Ecdysozoa</taxon>
        <taxon>Arthropoda</taxon>
        <taxon>Hexapoda</taxon>
        <taxon>Collembola</taxon>
        <taxon>Entomobryomorpha</taxon>
        <taxon>Isotomoidea</taxon>
        <taxon>Isotomidae</taxon>
        <taxon>Proisotominae</taxon>
        <taxon>Folsomia</taxon>
    </lineage>
</organism>
<reference evidence="2 3" key="1">
    <citation type="submission" date="2015-12" db="EMBL/GenBank/DDBJ databases">
        <title>The genome of Folsomia candida.</title>
        <authorList>
            <person name="Faddeeva A."/>
            <person name="Derks M.F."/>
            <person name="Anvar Y."/>
            <person name="Smit S."/>
            <person name="Van Straalen N."/>
            <person name="Roelofs D."/>
        </authorList>
    </citation>
    <scope>NUCLEOTIDE SEQUENCE [LARGE SCALE GENOMIC DNA]</scope>
    <source>
        <strain evidence="2 3">VU population</strain>
        <tissue evidence="2">Whole body</tissue>
    </source>
</reference>
<dbReference type="Proteomes" id="UP000198287">
    <property type="component" value="Unassembled WGS sequence"/>
</dbReference>
<feature type="region of interest" description="Disordered" evidence="1">
    <location>
        <begin position="237"/>
        <end position="258"/>
    </location>
</feature>
<keyword evidence="3" id="KW-1185">Reference proteome</keyword>
<comment type="caution">
    <text evidence="2">The sequence shown here is derived from an EMBL/GenBank/DDBJ whole genome shotgun (WGS) entry which is preliminary data.</text>
</comment>
<evidence type="ECO:0000313" key="3">
    <source>
        <dbReference type="Proteomes" id="UP000198287"/>
    </source>
</evidence>
<name>A0A226DEV0_FOLCA</name>